<dbReference type="Pfam" id="PF00144">
    <property type="entry name" value="Beta-lactamase"/>
    <property type="match status" value="1"/>
</dbReference>
<dbReference type="PANTHER" id="PTHR46825:SF7">
    <property type="entry name" value="D-ALANYL-D-ALANINE CARBOXYPEPTIDASE"/>
    <property type="match status" value="1"/>
</dbReference>
<gene>
    <name evidence="3" type="primary">lpqK</name>
    <name evidence="3" type="ORF">MPSYJ_26980</name>
</gene>
<dbReference type="Gene3D" id="3.40.710.10">
    <property type="entry name" value="DD-peptidase/beta-lactamase superfamily"/>
    <property type="match status" value="1"/>
</dbReference>
<keyword evidence="1" id="KW-0732">Signal</keyword>
<dbReference type="Proteomes" id="UP000466514">
    <property type="component" value="Chromosome"/>
</dbReference>
<protein>
    <recommendedName>
        <fullName evidence="2">Beta-lactamase-related domain-containing protein</fullName>
    </recommendedName>
</protein>
<sequence length="409" mass="43561">MPAAGRLAAAVFLLLTACAPAPQPAVNPPASPNDSGQAAAIMRIVAGAVAKSNLNAAIVRVTIDGREVLTDAVGDSMTGVPATPDMHFRNGAVAISYVSTLLLLLAEDGTVGLDDRLSRWLPDVPHADRVTLRQLAQMTSGYVDYVLGNTAMNDALYADPFRNWTTDDLLAFAVTRPLLYEPGSNWNYAHTNYVLLGLALEKATGRPMSELLSDRVLRPLGLTNTVASQSAGIPQPVLHAFTSERRAALDIPPDQPFYEDSTFWNPSWTITRGAIQTTNIYDLEATAAAIGSGRLLDPDYYRMMVSTGLRGRTRSQPGCSTCAPMTEGYTYGLGVVISGDWLLQNPMFAGYAAVAAYLPARKIAIAVATTFAPAAFSADGDYANEAEALFRAIGAELAPEDAPPMPPPR</sequence>
<accession>A0A7I7MBT6</accession>
<keyword evidence="4" id="KW-1185">Reference proteome</keyword>
<feature type="domain" description="Beta-lactamase-related" evidence="2">
    <location>
        <begin position="43"/>
        <end position="389"/>
    </location>
</feature>
<dbReference type="RefSeq" id="WP_163722774.1">
    <property type="nucleotide sequence ID" value="NZ_AP022574.1"/>
</dbReference>
<evidence type="ECO:0000256" key="1">
    <source>
        <dbReference type="SAM" id="SignalP"/>
    </source>
</evidence>
<dbReference type="PANTHER" id="PTHR46825">
    <property type="entry name" value="D-ALANYL-D-ALANINE-CARBOXYPEPTIDASE/ENDOPEPTIDASE AMPH"/>
    <property type="match status" value="1"/>
</dbReference>
<dbReference type="InterPro" id="IPR012338">
    <property type="entry name" value="Beta-lactam/transpept-like"/>
</dbReference>
<evidence type="ECO:0000313" key="3">
    <source>
        <dbReference type="EMBL" id="BBX69237.1"/>
    </source>
</evidence>
<dbReference type="SUPFAM" id="SSF56601">
    <property type="entry name" value="beta-lactamase/transpeptidase-like"/>
    <property type="match status" value="1"/>
</dbReference>
<dbReference type="EMBL" id="AP022574">
    <property type="protein sequence ID" value="BBX69237.1"/>
    <property type="molecule type" value="Genomic_DNA"/>
</dbReference>
<organism evidence="3 4">
    <name type="scientific">Mycolicibacterium psychrotolerans</name>
    <dbReference type="NCBI Taxonomy" id="216929"/>
    <lineage>
        <taxon>Bacteria</taxon>
        <taxon>Bacillati</taxon>
        <taxon>Actinomycetota</taxon>
        <taxon>Actinomycetes</taxon>
        <taxon>Mycobacteriales</taxon>
        <taxon>Mycobacteriaceae</taxon>
        <taxon>Mycolicibacterium</taxon>
    </lineage>
</organism>
<evidence type="ECO:0000313" key="4">
    <source>
        <dbReference type="Proteomes" id="UP000466514"/>
    </source>
</evidence>
<proteinExistence type="predicted"/>
<dbReference type="AlphaFoldDB" id="A0A7I7MBT6"/>
<feature type="chain" id="PRO_5039687911" description="Beta-lactamase-related domain-containing protein" evidence="1">
    <location>
        <begin position="22"/>
        <end position="409"/>
    </location>
</feature>
<reference evidence="3 4" key="1">
    <citation type="journal article" date="2019" name="Emerg. Microbes Infect.">
        <title>Comprehensive subspecies identification of 175 nontuberculous mycobacteria species based on 7547 genomic profiles.</title>
        <authorList>
            <person name="Matsumoto Y."/>
            <person name="Kinjo T."/>
            <person name="Motooka D."/>
            <person name="Nabeya D."/>
            <person name="Jung N."/>
            <person name="Uechi K."/>
            <person name="Horii T."/>
            <person name="Iida T."/>
            <person name="Fujita J."/>
            <person name="Nakamura S."/>
        </authorList>
    </citation>
    <scope>NUCLEOTIDE SEQUENCE [LARGE SCALE GENOMIC DNA]</scope>
    <source>
        <strain evidence="3 4">JCM 13323</strain>
    </source>
</reference>
<dbReference type="InterPro" id="IPR050491">
    <property type="entry name" value="AmpC-like"/>
</dbReference>
<dbReference type="KEGG" id="mpsc:MPSYJ_26980"/>
<evidence type="ECO:0000259" key="2">
    <source>
        <dbReference type="Pfam" id="PF00144"/>
    </source>
</evidence>
<dbReference type="InterPro" id="IPR001466">
    <property type="entry name" value="Beta-lactam-related"/>
</dbReference>
<feature type="signal peptide" evidence="1">
    <location>
        <begin position="1"/>
        <end position="21"/>
    </location>
</feature>
<dbReference type="PROSITE" id="PS51257">
    <property type="entry name" value="PROKAR_LIPOPROTEIN"/>
    <property type="match status" value="1"/>
</dbReference>
<name>A0A7I7MBT6_9MYCO</name>